<protein>
    <recommendedName>
        <fullName evidence="4">Hemin uptake protein HemP</fullName>
    </recommendedName>
</protein>
<evidence type="ECO:0008006" key="4">
    <source>
        <dbReference type="Google" id="ProtNLM"/>
    </source>
</evidence>
<dbReference type="RefSeq" id="WP_343788633.1">
    <property type="nucleotide sequence ID" value="NZ_BAAAEU010000006.1"/>
</dbReference>
<dbReference type="Gene3D" id="2.10.70.10">
    <property type="entry name" value="Complement Module, domain 1"/>
    <property type="match status" value="1"/>
</dbReference>
<reference evidence="3" key="1">
    <citation type="journal article" date="2019" name="Int. J. Syst. Evol. Microbiol.">
        <title>The Global Catalogue of Microorganisms (GCM) 10K type strain sequencing project: providing services to taxonomists for standard genome sequencing and annotation.</title>
        <authorList>
            <consortium name="The Broad Institute Genomics Platform"/>
            <consortium name="The Broad Institute Genome Sequencing Center for Infectious Disease"/>
            <person name="Wu L."/>
            <person name="Ma J."/>
        </authorList>
    </citation>
    <scope>NUCLEOTIDE SEQUENCE [LARGE SCALE GENOMIC DNA]</scope>
    <source>
        <strain evidence="3">JCM 15421</strain>
    </source>
</reference>
<dbReference type="Proteomes" id="UP001501523">
    <property type="component" value="Unassembled WGS sequence"/>
</dbReference>
<organism evidence="2 3">
    <name type="scientific">Dokdonella soli</name>
    <dbReference type="NCBI Taxonomy" id="529810"/>
    <lineage>
        <taxon>Bacteria</taxon>
        <taxon>Pseudomonadati</taxon>
        <taxon>Pseudomonadota</taxon>
        <taxon>Gammaproteobacteria</taxon>
        <taxon>Lysobacterales</taxon>
        <taxon>Rhodanobacteraceae</taxon>
        <taxon>Dokdonella</taxon>
    </lineage>
</organism>
<dbReference type="EMBL" id="BAAAEU010000006">
    <property type="protein sequence ID" value="GAA0711849.1"/>
    <property type="molecule type" value="Genomic_DNA"/>
</dbReference>
<gene>
    <name evidence="2" type="ORF">GCM10009105_14010</name>
</gene>
<name>A0ABP3TLI4_9GAMM</name>
<evidence type="ECO:0000256" key="1">
    <source>
        <dbReference type="SAM" id="MobiDB-lite"/>
    </source>
</evidence>
<comment type="caution">
    <text evidence="2">The sequence shown here is derived from an EMBL/GenBank/DDBJ whole genome shotgun (WGS) entry which is preliminary data.</text>
</comment>
<keyword evidence="3" id="KW-1185">Reference proteome</keyword>
<dbReference type="Pfam" id="PF10636">
    <property type="entry name" value="hemP"/>
    <property type="match status" value="1"/>
</dbReference>
<evidence type="ECO:0000313" key="2">
    <source>
        <dbReference type="EMBL" id="GAA0711849.1"/>
    </source>
</evidence>
<dbReference type="InterPro" id="IPR019600">
    <property type="entry name" value="Hemin_uptake_protein_HemP"/>
</dbReference>
<accession>A0ABP3TLI4</accession>
<sequence length="70" mass="7761">MFDHHHTTTDSPISAADITAQAGTGTVRMSTGQRIDSRRLLSGGNELVIEHAGQEYRLRLTRNDKLILTK</sequence>
<feature type="region of interest" description="Disordered" evidence="1">
    <location>
        <begin position="1"/>
        <end position="30"/>
    </location>
</feature>
<evidence type="ECO:0000313" key="3">
    <source>
        <dbReference type="Proteomes" id="UP001501523"/>
    </source>
</evidence>
<feature type="compositionally biased region" description="Polar residues" evidence="1">
    <location>
        <begin position="21"/>
        <end position="30"/>
    </location>
</feature>
<proteinExistence type="predicted"/>